<reference evidence="3" key="1">
    <citation type="journal article" date="2019" name="bioRxiv">
        <title>Genomics, evolutionary history and diagnostics of the Alternaria alternata species group including apple and Asian pear pathotypes.</title>
        <authorList>
            <person name="Armitage A.D."/>
            <person name="Cockerton H.M."/>
            <person name="Sreenivasaprasad S."/>
            <person name="Woodhall J.W."/>
            <person name="Lane C.R."/>
            <person name="Harrison R.J."/>
            <person name="Clarkson J.P."/>
        </authorList>
    </citation>
    <scope>NUCLEOTIDE SEQUENCE [LARGE SCALE GENOMIC DNA]</scope>
    <source>
        <strain evidence="3">FERA 1082</strain>
    </source>
</reference>
<evidence type="ECO:0000259" key="1">
    <source>
        <dbReference type="Pfam" id="PF12937"/>
    </source>
</evidence>
<dbReference type="EMBL" id="PDXA01000113">
    <property type="protein sequence ID" value="RYN22476.1"/>
    <property type="molecule type" value="Genomic_DNA"/>
</dbReference>
<organism evidence="2 3">
    <name type="scientific">Alternaria tenuissima</name>
    <dbReference type="NCBI Taxonomy" id="119927"/>
    <lineage>
        <taxon>Eukaryota</taxon>
        <taxon>Fungi</taxon>
        <taxon>Dikarya</taxon>
        <taxon>Ascomycota</taxon>
        <taxon>Pezizomycotina</taxon>
        <taxon>Dothideomycetes</taxon>
        <taxon>Pleosporomycetidae</taxon>
        <taxon>Pleosporales</taxon>
        <taxon>Pleosporineae</taxon>
        <taxon>Pleosporaceae</taxon>
        <taxon>Alternaria</taxon>
        <taxon>Alternaria sect. Alternaria</taxon>
        <taxon>Alternaria alternata complex</taxon>
    </lineage>
</organism>
<dbReference type="InterPro" id="IPR001810">
    <property type="entry name" value="F-box_dom"/>
</dbReference>
<feature type="domain" description="F-box" evidence="1">
    <location>
        <begin position="8"/>
        <end position="55"/>
    </location>
</feature>
<gene>
    <name evidence="2" type="ORF">AA0114_g12892</name>
</gene>
<dbReference type="Gene3D" id="1.20.1280.50">
    <property type="match status" value="1"/>
</dbReference>
<comment type="caution">
    <text evidence="2">The sequence shown here is derived from an EMBL/GenBank/DDBJ whole genome shotgun (WGS) entry which is preliminary data.</text>
</comment>
<name>A0A4Q4LXR5_9PLEO</name>
<evidence type="ECO:0000313" key="2">
    <source>
        <dbReference type="EMBL" id="RYN22476.1"/>
    </source>
</evidence>
<dbReference type="Pfam" id="PF12937">
    <property type="entry name" value="F-box-like"/>
    <property type="match status" value="1"/>
</dbReference>
<accession>A0A4Q4LXR5</accession>
<protein>
    <recommendedName>
        <fullName evidence="1">F-box domain-containing protein</fullName>
    </recommendedName>
</protein>
<dbReference type="SUPFAM" id="SSF81383">
    <property type="entry name" value="F-box domain"/>
    <property type="match status" value="1"/>
</dbReference>
<dbReference type="AlphaFoldDB" id="A0A4Q4LXR5"/>
<evidence type="ECO:0000313" key="3">
    <source>
        <dbReference type="Proteomes" id="UP000292402"/>
    </source>
</evidence>
<sequence length="497" mass="56133">MSSLEAPFNRLPNELKLQVFEELYQDSKTGRRDYINALKVCRQWNVLATPLLWTYIPINEHNIVPFLRSLEAARKTTGALVRNLSVRLNPPPYDPAAANDLCLIAASKQLSILIASQLKELTTFSFTTPHCPFDPLLQGSTFDASSDDDEEHGLEIPVELCASLIDSLPPSCSTLEFFVDDLELDENSAEERVQMPATNPFCEALRRRVPHLEHLRIQADEISPFVFDVLMAGPPLPKLQTLVLSLMSLNIPNQLRMQYTHLGPQYAPVEDTDELDPQADALASLQWQSIITRQLHTSLQAGRFPSATHLLVVGNQDPESIADYLPPFGRYLNEFCLYTVDILLGEMEITPFVPVDHGLRFDHDRTGNEADRYIKTVIYRARNGQLKILDRNAAGIQLCTNRLWKTSTTGIRVVKETKEMSKYDLKWMEPMQQGIPLDTFCDRIKAENGRGGLMVGNYLGSTMSTLRGGWIKSGIVEWYDKISDATLNRLRQTEEQA</sequence>
<dbReference type="Proteomes" id="UP000292402">
    <property type="component" value="Unassembled WGS sequence"/>
</dbReference>
<proteinExistence type="predicted"/>
<dbReference type="InterPro" id="IPR036047">
    <property type="entry name" value="F-box-like_dom_sf"/>
</dbReference>